<dbReference type="SUPFAM" id="SSF46689">
    <property type="entry name" value="Homeodomain-like"/>
    <property type="match status" value="1"/>
</dbReference>
<evidence type="ECO:0000313" key="8">
    <source>
        <dbReference type="EMBL" id="CAD8820025.1"/>
    </source>
</evidence>
<dbReference type="SMART" id="SM00717">
    <property type="entry name" value="SANT"/>
    <property type="match status" value="2"/>
</dbReference>
<dbReference type="GO" id="GO:0042795">
    <property type="term" value="P:snRNA transcription by RNA polymerase II"/>
    <property type="evidence" value="ECO:0007669"/>
    <property type="project" value="TreeGrafter"/>
</dbReference>
<feature type="domain" description="Myb-like" evidence="6">
    <location>
        <begin position="146"/>
        <end position="197"/>
    </location>
</feature>
<evidence type="ECO:0000256" key="3">
    <source>
        <dbReference type="ARBA" id="ARBA00023163"/>
    </source>
</evidence>
<evidence type="ECO:0000256" key="5">
    <source>
        <dbReference type="SAM" id="MobiDB-lite"/>
    </source>
</evidence>
<dbReference type="InterPro" id="IPR001005">
    <property type="entry name" value="SANT/Myb"/>
</dbReference>
<evidence type="ECO:0000259" key="7">
    <source>
        <dbReference type="PROSITE" id="PS51294"/>
    </source>
</evidence>
<evidence type="ECO:0000256" key="2">
    <source>
        <dbReference type="ARBA" id="ARBA00023125"/>
    </source>
</evidence>
<keyword evidence="3" id="KW-0804">Transcription</keyword>
<feature type="domain" description="HTH myb-type" evidence="7">
    <location>
        <begin position="97"/>
        <end position="147"/>
    </location>
</feature>
<evidence type="ECO:0000259" key="6">
    <source>
        <dbReference type="PROSITE" id="PS50090"/>
    </source>
</evidence>
<dbReference type="InterPro" id="IPR017930">
    <property type="entry name" value="Myb_dom"/>
</dbReference>
<dbReference type="PANTHER" id="PTHR46621">
    <property type="entry name" value="SNRNA-ACTIVATING PROTEIN COMPLEX SUBUNIT 4"/>
    <property type="match status" value="1"/>
</dbReference>
<organism evidence="8">
    <name type="scientific">Timspurckia oligopyrenoides</name>
    <dbReference type="NCBI Taxonomy" id="708627"/>
    <lineage>
        <taxon>Eukaryota</taxon>
        <taxon>Rhodophyta</taxon>
        <taxon>Bangiophyceae</taxon>
        <taxon>Porphyridiales</taxon>
        <taxon>Porphyridiaceae</taxon>
        <taxon>Timspurckia</taxon>
    </lineage>
</organism>
<accession>A0A7S0ZFE3</accession>
<dbReference type="Gene3D" id="1.10.10.60">
    <property type="entry name" value="Homeodomain-like"/>
    <property type="match status" value="2"/>
</dbReference>
<keyword evidence="2" id="KW-0238">DNA-binding</keyword>
<feature type="domain" description="Myb-like" evidence="6">
    <location>
        <begin position="97"/>
        <end position="143"/>
    </location>
</feature>
<evidence type="ECO:0000256" key="1">
    <source>
        <dbReference type="ARBA" id="ARBA00023015"/>
    </source>
</evidence>
<dbReference type="PROSITE" id="PS51294">
    <property type="entry name" value="HTH_MYB"/>
    <property type="match status" value="1"/>
</dbReference>
<evidence type="ECO:0000256" key="4">
    <source>
        <dbReference type="ARBA" id="ARBA00023242"/>
    </source>
</evidence>
<dbReference type="PROSITE" id="PS50090">
    <property type="entry name" value="MYB_LIKE"/>
    <property type="match status" value="2"/>
</dbReference>
<keyword evidence="4" id="KW-0539">Nucleus</keyword>
<dbReference type="GO" id="GO:0000978">
    <property type="term" value="F:RNA polymerase II cis-regulatory region sequence-specific DNA binding"/>
    <property type="evidence" value="ECO:0007669"/>
    <property type="project" value="TreeGrafter"/>
</dbReference>
<dbReference type="AlphaFoldDB" id="A0A7S0ZFE3"/>
<dbReference type="InterPro" id="IPR009057">
    <property type="entry name" value="Homeodomain-like_sf"/>
</dbReference>
<dbReference type="PANTHER" id="PTHR46621:SF1">
    <property type="entry name" value="SNRNA-ACTIVATING PROTEIN COMPLEX SUBUNIT 4"/>
    <property type="match status" value="1"/>
</dbReference>
<gene>
    <name evidence="8" type="ORF">TOLI1172_LOCUS4414</name>
</gene>
<dbReference type="InterPro" id="IPR051575">
    <property type="entry name" value="Myb-like_DNA-bd"/>
</dbReference>
<dbReference type="GO" id="GO:0042796">
    <property type="term" value="P:snRNA transcription by RNA polymerase III"/>
    <property type="evidence" value="ECO:0007669"/>
    <property type="project" value="TreeGrafter"/>
</dbReference>
<feature type="region of interest" description="Disordered" evidence="5">
    <location>
        <begin position="47"/>
        <end position="85"/>
    </location>
</feature>
<name>A0A7S0ZFE3_9RHOD</name>
<reference evidence="8" key="1">
    <citation type="submission" date="2021-01" db="EMBL/GenBank/DDBJ databases">
        <authorList>
            <person name="Corre E."/>
            <person name="Pelletier E."/>
            <person name="Niang G."/>
            <person name="Scheremetjew M."/>
            <person name="Finn R."/>
            <person name="Kale V."/>
            <person name="Holt S."/>
            <person name="Cochrane G."/>
            <person name="Meng A."/>
            <person name="Brown T."/>
            <person name="Cohen L."/>
        </authorList>
    </citation>
    <scope>NUCLEOTIDE SEQUENCE</scope>
    <source>
        <strain evidence="8">CCMP3278</strain>
    </source>
</reference>
<proteinExistence type="predicted"/>
<dbReference type="GO" id="GO:0019185">
    <property type="term" value="C:snRNA-activating protein complex"/>
    <property type="evidence" value="ECO:0007669"/>
    <property type="project" value="TreeGrafter"/>
</dbReference>
<sequence length="230" mass="26245">MPTFFMEKSSAASKYHRIPIEFLLNKEDCSPLEALAAHAVRTASGESNLRNTQCNTGTSLQQPMGGEKNAHVTRNEEDKSFSGSETRAPAYLSRWGRKRWTEEEDEIVMKAVREHGPRKWDSIAKLLPDRNGQHVRLRYNNYLRFSENEKERPFTEKEDMLIMQARNAASGSHRWGRLADTLGRSNSAVKNRYHLLERHMRKDGMKGAPILQSISPLLSTDGTSQCNNKN</sequence>
<dbReference type="Pfam" id="PF00249">
    <property type="entry name" value="Myb_DNA-binding"/>
    <property type="match status" value="1"/>
</dbReference>
<keyword evidence="1" id="KW-0805">Transcription regulation</keyword>
<protein>
    <submittedName>
        <fullName evidence="8">Uncharacterized protein</fullName>
    </submittedName>
</protein>
<feature type="compositionally biased region" description="Polar residues" evidence="5">
    <location>
        <begin position="47"/>
        <end position="62"/>
    </location>
</feature>
<feature type="compositionally biased region" description="Basic and acidic residues" evidence="5">
    <location>
        <begin position="68"/>
        <end position="80"/>
    </location>
</feature>
<dbReference type="CDD" id="cd00167">
    <property type="entry name" value="SANT"/>
    <property type="match status" value="1"/>
</dbReference>
<dbReference type="GO" id="GO:0001006">
    <property type="term" value="F:RNA polymerase III type 3 promoter sequence-specific DNA binding"/>
    <property type="evidence" value="ECO:0007669"/>
    <property type="project" value="TreeGrafter"/>
</dbReference>
<dbReference type="EMBL" id="HBFP01006189">
    <property type="protein sequence ID" value="CAD8820025.1"/>
    <property type="molecule type" value="Transcribed_RNA"/>
</dbReference>